<comment type="caution">
    <text evidence="2">The sequence shown here is derived from an EMBL/GenBank/DDBJ whole genome shotgun (WGS) entry which is preliminary data.</text>
</comment>
<dbReference type="RefSeq" id="WP_344640926.1">
    <property type="nucleotide sequence ID" value="NZ_BAAATR010000056.1"/>
</dbReference>
<dbReference type="Gene3D" id="1.10.287.1060">
    <property type="entry name" value="ESAT-6-like"/>
    <property type="match status" value="1"/>
</dbReference>
<dbReference type="EMBL" id="BAAATR010000056">
    <property type="protein sequence ID" value="GAA2276982.1"/>
    <property type="molecule type" value="Genomic_DNA"/>
</dbReference>
<accession>A0ABN3EYI7</accession>
<organism evidence="2 3">
    <name type="scientific">Kitasatospora cystarginea</name>
    <dbReference type="NCBI Taxonomy" id="58350"/>
    <lineage>
        <taxon>Bacteria</taxon>
        <taxon>Bacillati</taxon>
        <taxon>Actinomycetota</taxon>
        <taxon>Actinomycetes</taxon>
        <taxon>Kitasatosporales</taxon>
        <taxon>Streptomycetaceae</taxon>
        <taxon>Kitasatospora</taxon>
    </lineage>
</organism>
<evidence type="ECO:0000313" key="3">
    <source>
        <dbReference type="Proteomes" id="UP001500305"/>
    </source>
</evidence>
<sequence>MGEAAGLAGGEFKLNPWELQGEGREFESLAEEFGKATDSLSKGLEALKEPWGDDDIGQYFGTVYTGARDGIVDSMNHLAEQLGKIGGGLQSMAASAAQTDDEVGTGMDRLDSRQQEITERIGRLDRPRL</sequence>
<protein>
    <recommendedName>
        <fullName evidence="4">WXG100 family type VII secretion target</fullName>
    </recommendedName>
</protein>
<feature type="compositionally biased region" description="Basic and acidic residues" evidence="1">
    <location>
        <begin position="108"/>
        <end position="129"/>
    </location>
</feature>
<feature type="region of interest" description="Disordered" evidence="1">
    <location>
        <begin position="97"/>
        <end position="129"/>
    </location>
</feature>
<evidence type="ECO:0000313" key="2">
    <source>
        <dbReference type="EMBL" id="GAA2276982.1"/>
    </source>
</evidence>
<evidence type="ECO:0000256" key="1">
    <source>
        <dbReference type="SAM" id="MobiDB-lite"/>
    </source>
</evidence>
<proteinExistence type="predicted"/>
<name>A0ABN3EYI7_9ACTN</name>
<dbReference type="Proteomes" id="UP001500305">
    <property type="component" value="Unassembled WGS sequence"/>
</dbReference>
<keyword evidence="3" id="KW-1185">Reference proteome</keyword>
<gene>
    <name evidence="2" type="ORF">GCM10010430_73570</name>
</gene>
<evidence type="ECO:0008006" key="4">
    <source>
        <dbReference type="Google" id="ProtNLM"/>
    </source>
</evidence>
<reference evidence="2 3" key="1">
    <citation type="journal article" date="2019" name="Int. J. Syst. Evol. Microbiol.">
        <title>The Global Catalogue of Microorganisms (GCM) 10K type strain sequencing project: providing services to taxonomists for standard genome sequencing and annotation.</title>
        <authorList>
            <consortium name="The Broad Institute Genomics Platform"/>
            <consortium name="The Broad Institute Genome Sequencing Center for Infectious Disease"/>
            <person name="Wu L."/>
            <person name="Ma J."/>
        </authorList>
    </citation>
    <scope>NUCLEOTIDE SEQUENCE [LARGE SCALE GENOMIC DNA]</scope>
    <source>
        <strain evidence="2 3">JCM 7356</strain>
    </source>
</reference>